<protein>
    <submittedName>
        <fullName evidence="2">Uncharacterized protein</fullName>
    </submittedName>
</protein>
<keyword evidence="1" id="KW-0472">Membrane</keyword>
<keyword evidence="3" id="KW-1185">Reference proteome</keyword>
<evidence type="ECO:0000313" key="3">
    <source>
        <dbReference type="Proteomes" id="UP000283387"/>
    </source>
</evidence>
<feature type="transmembrane region" description="Helical" evidence="1">
    <location>
        <begin position="6"/>
        <end position="27"/>
    </location>
</feature>
<comment type="caution">
    <text evidence="2">The sequence shown here is derived from an EMBL/GenBank/DDBJ whole genome shotgun (WGS) entry which is preliminary data.</text>
</comment>
<keyword evidence="1" id="KW-1133">Transmembrane helix</keyword>
<reference evidence="2 3" key="1">
    <citation type="submission" date="2018-09" db="EMBL/GenBank/DDBJ databases">
        <title>Genomic Encyclopedia of Archaeal and Bacterial Type Strains, Phase II (KMG-II): from individual species to whole genera.</title>
        <authorList>
            <person name="Goeker M."/>
        </authorList>
    </citation>
    <scope>NUCLEOTIDE SEQUENCE [LARGE SCALE GENOMIC DNA]</scope>
    <source>
        <strain evidence="2 3">DSM 27148</strain>
    </source>
</reference>
<dbReference type="Proteomes" id="UP000283387">
    <property type="component" value="Unassembled WGS sequence"/>
</dbReference>
<sequence length="54" mass="5863">MKLNAVVLHLIFSYIGVFAMSQANLLAVQKSTFKITFDPPIGDDTPKVPPATLC</sequence>
<proteinExistence type="predicted"/>
<gene>
    <name evidence="2" type="ORF">BC643_3971</name>
</gene>
<keyword evidence="1" id="KW-0812">Transmembrane</keyword>
<evidence type="ECO:0000313" key="2">
    <source>
        <dbReference type="EMBL" id="RKD87959.1"/>
    </source>
</evidence>
<accession>A0A419VXQ1</accession>
<name>A0A419VXQ1_9BACT</name>
<dbReference type="EMBL" id="RAPN01000003">
    <property type="protein sequence ID" value="RKD87959.1"/>
    <property type="molecule type" value="Genomic_DNA"/>
</dbReference>
<evidence type="ECO:0000256" key="1">
    <source>
        <dbReference type="SAM" id="Phobius"/>
    </source>
</evidence>
<dbReference type="AlphaFoldDB" id="A0A419VXQ1"/>
<organism evidence="2 3">
    <name type="scientific">Mangrovibacterium diazotrophicum</name>
    <dbReference type="NCBI Taxonomy" id="1261403"/>
    <lineage>
        <taxon>Bacteria</taxon>
        <taxon>Pseudomonadati</taxon>
        <taxon>Bacteroidota</taxon>
        <taxon>Bacteroidia</taxon>
        <taxon>Marinilabiliales</taxon>
        <taxon>Prolixibacteraceae</taxon>
        <taxon>Mangrovibacterium</taxon>
    </lineage>
</organism>